<evidence type="ECO:0000256" key="5">
    <source>
        <dbReference type="ARBA" id="ARBA00022723"/>
    </source>
</evidence>
<accession>A0A9W6FBL4</accession>
<feature type="region of interest" description="Disordered" evidence="9">
    <location>
        <begin position="465"/>
        <end position="489"/>
    </location>
</feature>
<comment type="caution">
    <text evidence="11">The sequence shown here is derived from an EMBL/GenBank/DDBJ whole genome shotgun (WGS) entry which is preliminary data.</text>
</comment>
<sequence>MNVETGGSYHSQCSSKNATRMVAVALSRLAEETRCPVCFGILKQTVTSTVCLHRFCASCIEKCLAGRPAQHKDCPVCRANLHSRRALRPDPNFDRLLRALYGDVTVYGQQEDALVAENNRRSLKEQLARTAPALVSDPCGTQRAAANTAELRQQQHRRTSQQQHQPGGGSEGPAAARQRNGNGASDNAAAAGTTAMPGAAASKRPHACESGDMDDASPDGLAARGRHVTKRQRQQPDSTHSAAQSKAAGAEEPALRSPRGVNRMAVERGQATAAAATPATSAAAVVPMSPAAAHHRRSSQRATGVGGGGGLEAASIGHAAAAGSTEVAMSPRQKAEGAAATAASAGPGPRGPLAVPTARSAAELSFRHPSMVVVKLQPGPGSCGGCGEWCGSGGSGTSGRSHPRSVAPPPVLEKPFLLCPAKWTVAHIAQLLSQWLPHSKANGSHSHSGPVPPSAIRLEVAPTSAPGLRQGAGSSPHAHPQPHQQHHRLHLRGCTALGNLAAGAGAGAPGEHCRAQSGEGDKGGGGRRGGGAGRDHSPLVLLYSVEAQQLS</sequence>
<protein>
    <recommendedName>
        <fullName evidence="3">RING-type E3 ubiquitin transferase</fullName>
        <ecNumber evidence="3">2.3.2.27</ecNumber>
    </recommendedName>
</protein>
<evidence type="ECO:0000256" key="1">
    <source>
        <dbReference type="ARBA" id="ARBA00000900"/>
    </source>
</evidence>
<dbReference type="Gene3D" id="3.30.40.10">
    <property type="entry name" value="Zinc/RING finger domain, C3HC4 (zinc finger)"/>
    <property type="match status" value="1"/>
</dbReference>
<comment type="catalytic activity">
    <reaction evidence="1">
        <text>S-ubiquitinyl-[E2 ubiquitin-conjugating enzyme]-L-cysteine + [acceptor protein]-L-lysine = [E2 ubiquitin-conjugating enzyme]-L-cysteine + N(6)-ubiquitinyl-[acceptor protein]-L-lysine.</text>
        <dbReference type="EC" id="2.3.2.27"/>
    </reaction>
</comment>
<keyword evidence="12" id="KW-1185">Reference proteome</keyword>
<evidence type="ECO:0000256" key="4">
    <source>
        <dbReference type="ARBA" id="ARBA00022679"/>
    </source>
</evidence>
<dbReference type="PANTHER" id="PTHR46076">
    <property type="entry name" value="E3 UBIQUITIN-PROTEIN LIGASE RING1 / RING 2 FAMILY MEMBER"/>
    <property type="match status" value="1"/>
</dbReference>
<keyword evidence="4" id="KW-0808">Transferase</keyword>
<evidence type="ECO:0000256" key="7">
    <source>
        <dbReference type="ARBA" id="ARBA00022833"/>
    </source>
</evidence>
<comment type="pathway">
    <text evidence="2">Protein modification; protein ubiquitination.</text>
</comment>
<dbReference type="Pfam" id="PF13923">
    <property type="entry name" value="zf-C3HC4_2"/>
    <property type="match status" value="1"/>
</dbReference>
<name>A0A9W6FBL4_9CHLO</name>
<feature type="compositionally biased region" description="Polar residues" evidence="9">
    <location>
        <begin position="235"/>
        <end position="244"/>
    </location>
</feature>
<dbReference type="SMART" id="SM00184">
    <property type="entry name" value="RING"/>
    <property type="match status" value="1"/>
</dbReference>
<dbReference type="Proteomes" id="UP001165080">
    <property type="component" value="Unassembled WGS sequence"/>
</dbReference>
<keyword evidence="7" id="KW-0862">Zinc</keyword>
<proteinExistence type="predicted"/>
<feature type="compositionally biased region" description="Basic and acidic residues" evidence="9">
    <location>
        <begin position="511"/>
        <end position="524"/>
    </location>
</feature>
<dbReference type="GO" id="GO:0061630">
    <property type="term" value="F:ubiquitin protein ligase activity"/>
    <property type="evidence" value="ECO:0007669"/>
    <property type="project" value="UniProtKB-EC"/>
</dbReference>
<evidence type="ECO:0000259" key="10">
    <source>
        <dbReference type="PROSITE" id="PS50089"/>
    </source>
</evidence>
<dbReference type="InterPro" id="IPR001841">
    <property type="entry name" value="Znf_RING"/>
</dbReference>
<feature type="compositionally biased region" description="Basic residues" evidence="9">
    <location>
        <begin position="224"/>
        <end position="233"/>
    </location>
</feature>
<dbReference type="GO" id="GO:0003682">
    <property type="term" value="F:chromatin binding"/>
    <property type="evidence" value="ECO:0007669"/>
    <property type="project" value="TreeGrafter"/>
</dbReference>
<feature type="compositionally biased region" description="Low complexity" evidence="9">
    <location>
        <begin position="180"/>
        <end position="201"/>
    </location>
</feature>
<dbReference type="PANTHER" id="PTHR46076:SF3">
    <property type="entry name" value="E3 UBIQUITIN-PROTEIN LIGASE RING1"/>
    <property type="match status" value="1"/>
</dbReference>
<dbReference type="PROSITE" id="PS00518">
    <property type="entry name" value="ZF_RING_1"/>
    <property type="match status" value="1"/>
</dbReference>
<evidence type="ECO:0000313" key="11">
    <source>
        <dbReference type="EMBL" id="GLC62805.1"/>
    </source>
</evidence>
<organism evidence="11 12">
    <name type="scientific">Pleodorina starrii</name>
    <dbReference type="NCBI Taxonomy" id="330485"/>
    <lineage>
        <taxon>Eukaryota</taxon>
        <taxon>Viridiplantae</taxon>
        <taxon>Chlorophyta</taxon>
        <taxon>core chlorophytes</taxon>
        <taxon>Chlorophyceae</taxon>
        <taxon>CS clade</taxon>
        <taxon>Chlamydomonadales</taxon>
        <taxon>Volvocaceae</taxon>
        <taxon>Pleodorina</taxon>
    </lineage>
</organism>
<dbReference type="InterPro" id="IPR043540">
    <property type="entry name" value="RING1/RING2"/>
</dbReference>
<evidence type="ECO:0000256" key="2">
    <source>
        <dbReference type="ARBA" id="ARBA00004906"/>
    </source>
</evidence>
<feature type="region of interest" description="Disordered" evidence="9">
    <location>
        <begin position="505"/>
        <end position="538"/>
    </location>
</feature>
<evidence type="ECO:0000256" key="3">
    <source>
        <dbReference type="ARBA" id="ARBA00012483"/>
    </source>
</evidence>
<dbReference type="PROSITE" id="PS50089">
    <property type="entry name" value="ZF_RING_2"/>
    <property type="match status" value="1"/>
</dbReference>
<feature type="domain" description="RING-type" evidence="10">
    <location>
        <begin position="35"/>
        <end position="78"/>
    </location>
</feature>
<dbReference type="InterPro" id="IPR013083">
    <property type="entry name" value="Znf_RING/FYVE/PHD"/>
</dbReference>
<dbReference type="GO" id="GO:0008270">
    <property type="term" value="F:zinc ion binding"/>
    <property type="evidence" value="ECO:0007669"/>
    <property type="project" value="UniProtKB-KW"/>
</dbReference>
<evidence type="ECO:0000256" key="8">
    <source>
        <dbReference type="PROSITE-ProRule" id="PRU00175"/>
    </source>
</evidence>
<dbReference type="EC" id="2.3.2.27" evidence="3"/>
<feature type="compositionally biased region" description="Low complexity" evidence="9">
    <location>
        <begin position="472"/>
        <end position="483"/>
    </location>
</feature>
<dbReference type="SUPFAM" id="SSF57850">
    <property type="entry name" value="RING/U-box"/>
    <property type="match status" value="1"/>
</dbReference>
<evidence type="ECO:0000256" key="6">
    <source>
        <dbReference type="ARBA" id="ARBA00022771"/>
    </source>
</evidence>
<evidence type="ECO:0000256" key="9">
    <source>
        <dbReference type="SAM" id="MobiDB-lite"/>
    </source>
</evidence>
<reference evidence="11 12" key="1">
    <citation type="journal article" date="2023" name="Commun. Biol.">
        <title>Reorganization of the ancestral sex-determining regions during the evolution of trioecy in Pleodorina starrii.</title>
        <authorList>
            <person name="Takahashi K."/>
            <person name="Suzuki S."/>
            <person name="Kawai-Toyooka H."/>
            <person name="Yamamoto K."/>
            <person name="Hamaji T."/>
            <person name="Ootsuki R."/>
            <person name="Yamaguchi H."/>
            <person name="Kawachi M."/>
            <person name="Higashiyama T."/>
            <person name="Nozaki H."/>
        </authorList>
    </citation>
    <scope>NUCLEOTIDE SEQUENCE [LARGE SCALE GENOMIC DNA]</scope>
    <source>
        <strain evidence="11 12">NIES-4479</strain>
    </source>
</reference>
<dbReference type="GO" id="GO:0031519">
    <property type="term" value="C:PcG protein complex"/>
    <property type="evidence" value="ECO:0007669"/>
    <property type="project" value="TreeGrafter"/>
</dbReference>
<dbReference type="EMBL" id="BRXU01000071">
    <property type="protein sequence ID" value="GLC62805.1"/>
    <property type="molecule type" value="Genomic_DNA"/>
</dbReference>
<evidence type="ECO:0000313" key="12">
    <source>
        <dbReference type="Proteomes" id="UP001165080"/>
    </source>
</evidence>
<dbReference type="InterPro" id="IPR017907">
    <property type="entry name" value="Znf_RING_CS"/>
</dbReference>
<dbReference type="GO" id="GO:0000151">
    <property type="term" value="C:ubiquitin ligase complex"/>
    <property type="evidence" value="ECO:0007669"/>
    <property type="project" value="InterPro"/>
</dbReference>
<keyword evidence="5" id="KW-0479">Metal-binding</keyword>
<feature type="region of interest" description="Disordered" evidence="9">
    <location>
        <begin position="286"/>
        <end position="310"/>
    </location>
</feature>
<gene>
    <name evidence="11" type="primary">PLESTBF000953</name>
    <name evidence="11" type="ORF">PLESTB_001941500</name>
</gene>
<keyword evidence="6 8" id="KW-0863">Zinc-finger</keyword>
<feature type="compositionally biased region" description="Low complexity" evidence="9">
    <location>
        <begin position="336"/>
        <end position="354"/>
    </location>
</feature>
<feature type="region of interest" description="Disordered" evidence="9">
    <location>
        <begin position="146"/>
        <end position="259"/>
    </location>
</feature>
<dbReference type="AlphaFoldDB" id="A0A9W6FBL4"/>
<dbReference type="CDD" id="cd16531">
    <property type="entry name" value="RING-HC_RING1-like"/>
    <property type="match status" value="1"/>
</dbReference>
<feature type="region of interest" description="Disordered" evidence="9">
    <location>
        <begin position="324"/>
        <end position="356"/>
    </location>
</feature>